<evidence type="ECO:0000313" key="9">
    <source>
        <dbReference type="Proteomes" id="UP001154114"/>
    </source>
</evidence>
<feature type="transmembrane region" description="Helical" evidence="6">
    <location>
        <begin position="175"/>
        <end position="194"/>
    </location>
</feature>
<evidence type="ECO:0000259" key="7">
    <source>
        <dbReference type="SMART" id="SM00014"/>
    </source>
</evidence>
<dbReference type="InterPro" id="IPR043216">
    <property type="entry name" value="PAP-like"/>
</dbReference>
<evidence type="ECO:0000313" key="8">
    <source>
        <dbReference type="EMBL" id="CAH0590061.1"/>
    </source>
</evidence>
<dbReference type="GO" id="GO:0006644">
    <property type="term" value="P:phospholipid metabolic process"/>
    <property type="evidence" value="ECO:0007669"/>
    <property type="project" value="InterPro"/>
</dbReference>
<feature type="transmembrane region" description="Helical" evidence="6">
    <location>
        <begin position="101"/>
        <end position="119"/>
    </location>
</feature>
<dbReference type="InterPro" id="IPR000326">
    <property type="entry name" value="PAP2/HPO"/>
</dbReference>
<feature type="transmembrane region" description="Helical" evidence="6">
    <location>
        <begin position="238"/>
        <end position="259"/>
    </location>
</feature>
<organism evidence="8 9">
    <name type="scientific">Chrysodeixis includens</name>
    <name type="common">Soybean looper</name>
    <name type="synonym">Pseudoplusia includens</name>
    <dbReference type="NCBI Taxonomy" id="689277"/>
    <lineage>
        <taxon>Eukaryota</taxon>
        <taxon>Metazoa</taxon>
        <taxon>Ecdysozoa</taxon>
        <taxon>Arthropoda</taxon>
        <taxon>Hexapoda</taxon>
        <taxon>Insecta</taxon>
        <taxon>Pterygota</taxon>
        <taxon>Neoptera</taxon>
        <taxon>Endopterygota</taxon>
        <taxon>Lepidoptera</taxon>
        <taxon>Glossata</taxon>
        <taxon>Ditrysia</taxon>
        <taxon>Noctuoidea</taxon>
        <taxon>Noctuidae</taxon>
        <taxon>Plusiinae</taxon>
        <taxon>Chrysodeixis</taxon>
    </lineage>
</organism>
<protein>
    <recommendedName>
        <fullName evidence="7">Phosphatidic acid phosphatase type 2/haloperoxidase domain-containing protein</fullName>
    </recommendedName>
</protein>
<gene>
    <name evidence="8" type="ORF">CINC_LOCUS4648</name>
</gene>
<evidence type="ECO:0000256" key="3">
    <source>
        <dbReference type="ARBA" id="ARBA00022692"/>
    </source>
</evidence>
<evidence type="ECO:0000256" key="1">
    <source>
        <dbReference type="ARBA" id="ARBA00004141"/>
    </source>
</evidence>
<dbReference type="CDD" id="cd03384">
    <property type="entry name" value="PAP2_wunen"/>
    <property type="match status" value="1"/>
</dbReference>
<name>A0A9P0BR31_CHRIL</name>
<dbReference type="InterPro" id="IPR036938">
    <property type="entry name" value="PAP2/HPO_sf"/>
</dbReference>
<evidence type="ECO:0000256" key="2">
    <source>
        <dbReference type="ARBA" id="ARBA00008816"/>
    </source>
</evidence>
<dbReference type="PANTHER" id="PTHR10165">
    <property type="entry name" value="LIPID PHOSPHATE PHOSPHATASE"/>
    <property type="match status" value="1"/>
</dbReference>
<dbReference type="GO" id="GO:0007165">
    <property type="term" value="P:signal transduction"/>
    <property type="evidence" value="ECO:0007669"/>
    <property type="project" value="TreeGrafter"/>
</dbReference>
<feature type="transmembrane region" description="Helical" evidence="6">
    <location>
        <begin position="12"/>
        <end position="35"/>
    </location>
</feature>
<dbReference type="AlphaFoldDB" id="A0A9P0BR31"/>
<dbReference type="GO" id="GO:0005886">
    <property type="term" value="C:plasma membrane"/>
    <property type="evidence" value="ECO:0007669"/>
    <property type="project" value="TreeGrafter"/>
</dbReference>
<dbReference type="Pfam" id="PF01569">
    <property type="entry name" value="PAP2"/>
    <property type="match status" value="1"/>
</dbReference>
<comment type="similarity">
    <text evidence="2">Belongs to the PA-phosphatase related phosphoesterase family.</text>
</comment>
<feature type="transmembrane region" description="Helical" evidence="6">
    <location>
        <begin position="55"/>
        <end position="80"/>
    </location>
</feature>
<evidence type="ECO:0000256" key="6">
    <source>
        <dbReference type="SAM" id="Phobius"/>
    </source>
</evidence>
<evidence type="ECO:0000256" key="5">
    <source>
        <dbReference type="ARBA" id="ARBA00023136"/>
    </source>
</evidence>
<comment type="subcellular location">
    <subcellularLocation>
        <location evidence="1">Membrane</location>
        <topology evidence="1">Multi-pass membrane protein</topology>
    </subcellularLocation>
</comment>
<dbReference type="Gene3D" id="1.20.144.10">
    <property type="entry name" value="Phosphatidic acid phosphatase type 2/haloperoxidase"/>
    <property type="match status" value="1"/>
</dbReference>
<dbReference type="SMART" id="SM00014">
    <property type="entry name" value="acidPPc"/>
    <property type="match status" value="1"/>
</dbReference>
<dbReference type="GO" id="GO:0046839">
    <property type="term" value="P:phospholipid dephosphorylation"/>
    <property type="evidence" value="ECO:0007669"/>
    <property type="project" value="TreeGrafter"/>
</dbReference>
<feature type="domain" description="Phosphatidic acid phosphatase type 2/haloperoxidase" evidence="7">
    <location>
        <begin position="105"/>
        <end position="251"/>
    </location>
</feature>
<sequence length="283" mass="32330">MSKDVSRLRKVVLDGFLIIILILCILATALIWEPFERGFFCGDQSLMYPYKDDTVTVLMLRLIGLGLPAVVFFVCEWAVLRKAEDGERFLGIKIPVWLRGFYCSAVSFAIGACFVEISVNMSKNIIGRPRPHFFDICQPSVDCNSAEWQNRYVHSLDYECQGSRTDKFEDMRKSFLSGHSALAAYTMIYLALYLEGRMTWSGTRVLRHVLQFGVLMLSWFTALSRISDFKHHWSDVLAGYSLGTVIAVLTWTWCTDVVLKKKNHTALPQFEISVTGQQMHTPR</sequence>
<reference evidence="8" key="1">
    <citation type="submission" date="2021-12" db="EMBL/GenBank/DDBJ databases">
        <authorList>
            <person name="King R."/>
        </authorList>
    </citation>
    <scope>NUCLEOTIDE SEQUENCE</scope>
</reference>
<evidence type="ECO:0000256" key="4">
    <source>
        <dbReference type="ARBA" id="ARBA00022989"/>
    </source>
</evidence>
<dbReference type="Proteomes" id="UP001154114">
    <property type="component" value="Chromosome 18"/>
</dbReference>
<keyword evidence="9" id="KW-1185">Reference proteome</keyword>
<dbReference type="GO" id="GO:0008195">
    <property type="term" value="F:phosphatidate phosphatase activity"/>
    <property type="evidence" value="ECO:0007669"/>
    <property type="project" value="TreeGrafter"/>
</dbReference>
<dbReference type="EMBL" id="LR824021">
    <property type="protein sequence ID" value="CAH0590061.1"/>
    <property type="molecule type" value="Genomic_DNA"/>
</dbReference>
<proteinExistence type="inferred from homology"/>
<accession>A0A9P0BR31</accession>
<dbReference type="SUPFAM" id="SSF48317">
    <property type="entry name" value="Acid phosphatase/Vanadium-dependent haloperoxidase"/>
    <property type="match status" value="1"/>
</dbReference>
<feature type="transmembrane region" description="Helical" evidence="6">
    <location>
        <begin position="206"/>
        <end position="226"/>
    </location>
</feature>
<keyword evidence="3 6" id="KW-0812">Transmembrane</keyword>
<keyword evidence="5 6" id="KW-0472">Membrane</keyword>
<dbReference type="PANTHER" id="PTHR10165:SF197">
    <property type="entry name" value="FI04477P-RELATED"/>
    <property type="match status" value="1"/>
</dbReference>
<dbReference type="OrthoDB" id="8907274at2759"/>
<keyword evidence="4 6" id="KW-1133">Transmembrane helix</keyword>